<name>A0AAD8BS31_BIOPF</name>
<organism evidence="1 2">
    <name type="scientific">Biomphalaria pfeifferi</name>
    <name type="common">Bloodfluke planorb</name>
    <name type="synonym">Freshwater snail</name>
    <dbReference type="NCBI Taxonomy" id="112525"/>
    <lineage>
        <taxon>Eukaryota</taxon>
        <taxon>Metazoa</taxon>
        <taxon>Spiralia</taxon>
        <taxon>Lophotrochozoa</taxon>
        <taxon>Mollusca</taxon>
        <taxon>Gastropoda</taxon>
        <taxon>Heterobranchia</taxon>
        <taxon>Euthyneura</taxon>
        <taxon>Panpulmonata</taxon>
        <taxon>Hygrophila</taxon>
        <taxon>Lymnaeoidea</taxon>
        <taxon>Planorbidae</taxon>
        <taxon>Biomphalaria</taxon>
    </lineage>
</organism>
<keyword evidence="1" id="KW-0645">Protease</keyword>
<feature type="non-terminal residue" evidence="1">
    <location>
        <position position="80"/>
    </location>
</feature>
<dbReference type="GO" id="GO:0004177">
    <property type="term" value="F:aminopeptidase activity"/>
    <property type="evidence" value="ECO:0007669"/>
    <property type="project" value="UniProtKB-KW"/>
</dbReference>
<gene>
    <name evidence="1" type="ORF">Bpfe_010836</name>
</gene>
<keyword evidence="2" id="KW-1185">Reference proteome</keyword>
<evidence type="ECO:0000313" key="1">
    <source>
        <dbReference type="EMBL" id="KAK0059668.1"/>
    </source>
</evidence>
<feature type="non-terminal residue" evidence="1">
    <location>
        <position position="1"/>
    </location>
</feature>
<proteinExistence type="predicted"/>
<evidence type="ECO:0000313" key="2">
    <source>
        <dbReference type="Proteomes" id="UP001233172"/>
    </source>
</evidence>
<reference evidence="1" key="2">
    <citation type="submission" date="2023-04" db="EMBL/GenBank/DDBJ databases">
        <authorList>
            <person name="Bu L."/>
            <person name="Lu L."/>
            <person name="Laidemitt M.R."/>
            <person name="Zhang S.M."/>
            <person name="Mutuku M."/>
            <person name="Mkoji G."/>
            <person name="Steinauer M."/>
            <person name="Loker E.S."/>
        </authorList>
    </citation>
    <scope>NUCLEOTIDE SEQUENCE</scope>
    <source>
        <strain evidence="1">KasaAsao</strain>
        <tissue evidence="1">Whole Snail</tissue>
    </source>
</reference>
<dbReference type="EMBL" id="JASAOG010000040">
    <property type="protein sequence ID" value="KAK0059668.1"/>
    <property type="molecule type" value="Genomic_DNA"/>
</dbReference>
<reference evidence="1" key="1">
    <citation type="journal article" date="2023" name="PLoS Negl. Trop. Dis.">
        <title>A genome sequence for Biomphalaria pfeifferi, the major vector snail for the human-infecting parasite Schistosoma mansoni.</title>
        <authorList>
            <person name="Bu L."/>
            <person name="Lu L."/>
            <person name="Laidemitt M.R."/>
            <person name="Zhang S.M."/>
            <person name="Mutuku M."/>
            <person name="Mkoji G."/>
            <person name="Steinauer M."/>
            <person name="Loker E.S."/>
        </authorList>
    </citation>
    <scope>NUCLEOTIDE SEQUENCE</scope>
    <source>
        <strain evidence="1">KasaAsao</strain>
    </source>
</reference>
<keyword evidence="1" id="KW-0378">Hydrolase</keyword>
<comment type="caution">
    <text evidence="1">The sequence shown here is derived from an EMBL/GenBank/DDBJ whole genome shotgun (WGS) entry which is preliminary data.</text>
</comment>
<dbReference type="Proteomes" id="UP001233172">
    <property type="component" value="Unassembled WGS sequence"/>
</dbReference>
<protein>
    <submittedName>
        <fullName evidence="1">Aminopeptidase N</fullName>
    </submittedName>
</protein>
<dbReference type="AlphaFoldDB" id="A0AAD8BS31"/>
<accession>A0AAD8BS31</accession>
<keyword evidence="1" id="KW-0031">Aminopeptidase</keyword>
<sequence>QLCPESTTATALTSMTSGPTVDIAEVTTLSTDSSSSAPTAPSTSTPLLNVRLLTSVTPLHYNLEIQTYMNSTDPKDFKFK</sequence>